<accession>A0A552L7R8</accession>
<sequence>MEPFLMLLAKGVTIILGGALTRVGELSLDGALEKFKNLIAAKSPDTLTKLQSANQNPALLPETIEGMATLLEDPEIQKVAEQVVKENQSNPYVINQFTDLEKILNFANRDINIDQQINNF</sequence>
<evidence type="ECO:0000313" key="1">
    <source>
        <dbReference type="EMBL" id="TRV16270.1"/>
    </source>
</evidence>
<name>A0A552L7R8_9CHRO</name>
<dbReference type="AlphaFoldDB" id="A0A552L7R8"/>
<dbReference type="EMBL" id="SFAN01000185">
    <property type="protein sequence ID" value="TRV16270.1"/>
    <property type="molecule type" value="Genomic_DNA"/>
</dbReference>
<reference evidence="1 2" key="1">
    <citation type="submission" date="2019-01" db="EMBL/GenBank/DDBJ databases">
        <title>Coherence of Microcystis species and biogeography revealed through population genomics.</title>
        <authorList>
            <person name="Perez-Carrascal O.M."/>
            <person name="Terrat Y."/>
            <person name="Giani A."/>
            <person name="Fortin N."/>
            <person name="Tromas N."/>
            <person name="Shapiro B.J."/>
        </authorList>
    </citation>
    <scope>NUCLEOTIDE SEQUENCE [LARGE SCALE GENOMIC DNA]</scope>
    <source>
        <strain evidence="1">Mf_WU_F_19750830_S460</strain>
    </source>
</reference>
<proteinExistence type="predicted"/>
<organism evidence="1 2">
    <name type="scientific">Microcystis flos-aquae Mf_WU_F_19750830_S460</name>
    <dbReference type="NCBI Taxonomy" id="2486237"/>
    <lineage>
        <taxon>Bacteria</taxon>
        <taxon>Bacillati</taxon>
        <taxon>Cyanobacteriota</taxon>
        <taxon>Cyanophyceae</taxon>
        <taxon>Oscillatoriophycideae</taxon>
        <taxon>Chroococcales</taxon>
        <taxon>Microcystaceae</taxon>
        <taxon>Microcystis</taxon>
    </lineage>
</organism>
<gene>
    <name evidence="1" type="ORF">EWV40_20400</name>
</gene>
<dbReference type="Proteomes" id="UP000320730">
    <property type="component" value="Unassembled WGS sequence"/>
</dbReference>
<comment type="caution">
    <text evidence="1">The sequence shown here is derived from an EMBL/GenBank/DDBJ whole genome shotgun (WGS) entry which is preliminary data.</text>
</comment>
<protein>
    <submittedName>
        <fullName evidence="1">Uncharacterized protein</fullName>
    </submittedName>
</protein>
<evidence type="ECO:0000313" key="2">
    <source>
        <dbReference type="Proteomes" id="UP000320730"/>
    </source>
</evidence>